<evidence type="ECO:0000313" key="1">
    <source>
        <dbReference type="EMBL" id="OWF49633.1"/>
    </source>
</evidence>
<comment type="caution">
    <text evidence="1">The sequence shown here is derived from an EMBL/GenBank/DDBJ whole genome shotgun (WGS) entry which is preliminary data.</text>
</comment>
<reference evidence="1 2" key="1">
    <citation type="journal article" date="2017" name="Nat. Ecol. Evol.">
        <title>Scallop genome provides insights into evolution of bilaterian karyotype and development.</title>
        <authorList>
            <person name="Wang S."/>
            <person name="Zhang J."/>
            <person name="Jiao W."/>
            <person name="Li J."/>
            <person name="Xun X."/>
            <person name="Sun Y."/>
            <person name="Guo X."/>
            <person name="Huan P."/>
            <person name="Dong B."/>
            <person name="Zhang L."/>
            <person name="Hu X."/>
            <person name="Sun X."/>
            <person name="Wang J."/>
            <person name="Zhao C."/>
            <person name="Wang Y."/>
            <person name="Wang D."/>
            <person name="Huang X."/>
            <person name="Wang R."/>
            <person name="Lv J."/>
            <person name="Li Y."/>
            <person name="Zhang Z."/>
            <person name="Liu B."/>
            <person name="Lu W."/>
            <person name="Hui Y."/>
            <person name="Liang J."/>
            <person name="Zhou Z."/>
            <person name="Hou R."/>
            <person name="Li X."/>
            <person name="Liu Y."/>
            <person name="Li H."/>
            <person name="Ning X."/>
            <person name="Lin Y."/>
            <person name="Zhao L."/>
            <person name="Xing Q."/>
            <person name="Dou J."/>
            <person name="Li Y."/>
            <person name="Mao J."/>
            <person name="Guo H."/>
            <person name="Dou H."/>
            <person name="Li T."/>
            <person name="Mu C."/>
            <person name="Jiang W."/>
            <person name="Fu Q."/>
            <person name="Fu X."/>
            <person name="Miao Y."/>
            <person name="Liu J."/>
            <person name="Yu Q."/>
            <person name="Li R."/>
            <person name="Liao H."/>
            <person name="Li X."/>
            <person name="Kong Y."/>
            <person name="Jiang Z."/>
            <person name="Chourrout D."/>
            <person name="Li R."/>
            <person name="Bao Z."/>
        </authorList>
    </citation>
    <scope>NUCLEOTIDE SEQUENCE [LARGE SCALE GENOMIC DNA]</scope>
    <source>
        <strain evidence="1 2">PY_sf001</strain>
    </source>
</reference>
<dbReference type="AlphaFoldDB" id="A0A210QLM0"/>
<proteinExistence type="predicted"/>
<dbReference type="EMBL" id="NEDP02003018">
    <property type="protein sequence ID" value="OWF49633.1"/>
    <property type="molecule type" value="Genomic_DNA"/>
</dbReference>
<evidence type="ECO:0000313" key="2">
    <source>
        <dbReference type="Proteomes" id="UP000242188"/>
    </source>
</evidence>
<dbReference type="InterPro" id="IPR036770">
    <property type="entry name" value="Ankyrin_rpt-contain_sf"/>
</dbReference>
<dbReference type="OrthoDB" id="20727at2759"/>
<keyword evidence="2" id="KW-1185">Reference proteome</keyword>
<sequence>MEVCKYLCKSYPALTTAVDNDGFHCLHFIASWTSAVDLFTECETHVKQYLESAGRKYDITTILTNRGESVLDLAKKRTEDWGTENKALYEYLVQLFGQQKH</sequence>
<protein>
    <submittedName>
        <fullName evidence="1">Uncharacterized protein</fullName>
    </submittedName>
</protein>
<dbReference type="Gene3D" id="1.25.40.20">
    <property type="entry name" value="Ankyrin repeat-containing domain"/>
    <property type="match status" value="1"/>
</dbReference>
<accession>A0A210QLM0</accession>
<organism evidence="1 2">
    <name type="scientific">Mizuhopecten yessoensis</name>
    <name type="common">Japanese scallop</name>
    <name type="synonym">Patinopecten yessoensis</name>
    <dbReference type="NCBI Taxonomy" id="6573"/>
    <lineage>
        <taxon>Eukaryota</taxon>
        <taxon>Metazoa</taxon>
        <taxon>Spiralia</taxon>
        <taxon>Lophotrochozoa</taxon>
        <taxon>Mollusca</taxon>
        <taxon>Bivalvia</taxon>
        <taxon>Autobranchia</taxon>
        <taxon>Pteriomorphia</taxon>
        <taxon>Pectinida</taxon>
        <taxon>Pectinoidea</taxon>
        <taxon>Pectinidae</taxon>
        <taxon>Mizuhopecten</taxon>
    </lineage>
</organism>
<gene>
    <name evidence="1" type="ORF">KP79_PYT01028</name>
</gene>
<name>A0A210QLM0_MIZYE</name>
<dbReference type="Proteomes" id="UP000242188">
    <property type="component" value="Unassembled WGS sequence"/>
</dbReference>